<keyword evidence="3" id="KW-0863">Zinc-finger</keyword>
<dbReference type="STRING" id="9669.ENSMPUP00000005742"/>
<dbReference type="InterPro" id="IPR018253">
    <property type="entry name" value="DnaJ_domain_CS"/>
</dbReference>
<dbReference type="GeneTree" id="ENSGT00940000153558"/>
<dbReference type="SUPFAM" id="SSF57938">
    <property type="entry name" value="DnaJ/Hsp40 cysteine-rich domain"/>
    <property type="match status" value="1"/>
</dbReference>
<dbReference type="InParanoid" id="M3Y341"/>
<dbReference type="SUPFAM" id="SSF49493">
    <property type="entry name" value="HSP40/DnaJ peptide-binding domain"/>
    <property type="match status" value="1"/>
</dbReference>
<dbReference type="InterPro" id="IPR044713">
    <property type="entry name" value="DNJA1/2-like"/>
</dbReference>
<accession>M3Y341</accession>
<dbReference type="InterPro" id="IPR036410">
    <property type="entry name" value="HSP_DnaJ_Cys-rich_dom_sf"/>
</dbReference>
<dbReference type="GO" id="GO:0008270">
    <property type="term" value="F:zinc ion binding"/>
    <property type="evidence" value="ECO:0007669"/>
    <property type="project" value="UniProtKB-KW"/>
</dbReference>
<dbReference type="Pfam" id="PF01556">
    <property type="entry name" value="DnaJ_C"/>
    <property type="match status" value="1"/>
</dbReference>
<evidence type="ECO:0000256" key="1">
    <source>
        <dbReference type="ARBA" id="ARBA00022723"/>
    </source>
</evidence>
<dbReference type="AlphaFoldDB" id="M3Y341"/>
<keyword evidence="4" id="KW-0862">Zinc</keyword>
<dbReference type="HOGENOM" id="CLU_017633_10_4_1"/>
<evidence type="ECO:0000313" key="8">
    <source>
        <dbReference type="Ensembl" id="ENSMPUP00000005742.1"/>
    </source>
</evidence>
<evidence type="ECO:0000256" key="2">
    <source>
        <dbReference type="ARBA" id="ARBA00022737"/>
    </source>
</evidence>
<dbReference type="GO" id="GO:0030544">
    <property type="term" value="F:Hsp70 protein binding"/>
    <property type="evidence" value="ECO:0007669"/>
    <property type="project" value="InterPro"/>
</dbReference>
<dbReference type="Gene3D" id="2.60.260.20">
    <property type="entry name" value="Urease metallochaperone UreE, N-terminal domain"/>
    <property type="match status" value="2"/>
</dbReference>
<protein>
    <recommendedName>
        <fullName evidence="7">J domain-containing protein</fullName>
    </recommendedName>
</protein>
<feature type="domain" description="J" evidence="7">
    <location>
        <begin position="6"/>
        <end position="67"/>
    </location>
</feature>
<dbReference type="InterPro" id="IPR001623">
    <property type="entry name" value="DnaJ_domain"/>
</dbReference>
<sequence length="309" mass="34780">MVTETTYYDGLGVKPNANQELKKAYRKLVLKYHPEKNLKEGEKFKQISQAYEELSDAKKREVYDKGGEHTVKEGGAGGGFGFPMDIFDMIFGGGGRLQRERRGKNVVHPLSVILDLHNGATRKLALQKNVICNKCEKRVERCPNCGGTGKQIIITIYHIGPGMVQQIQFVCMECKGHGPKDRCESCNGRKIVRKILEVHTDKDLKDGKITFHGEGHQEPGLQQGETIIVSEGPHCLYSARRPFHLIEAPCGFPKPISIFDNQTIIITSHPGQIFRYGAIKCVLNEGMPIYHRPYEKSCLIIKFKVNFPE</sequence>
<keyword evidence="2" id="KW-0677">Repeat</keyword>
<dbReference type="PROSITE" id="PS00636">
    <property type="entry name" value="DNAJ_1"/>
    <property type="match status" value="1"/>
</dbReference>
<dbReference type="InterPro" id="IPR001305">
    <property type="entry name" value="HSP_DnaJ_Cys-rich_dom"/>
</dbReference>
<dbReference type="Ensembl" id="ENSMPUT00000005841.1">
    <property type="protein sequence ID" value="ENSMPUP00000005742.1"/>
    <property type="gene ID" value="ENSMPUG00000005789.1"/>
</dbReference>
<keyword evidence="1" id="KW-0479">Metal-binding</keyword>
<reference evidence="8" key="1">
    <citation type="submission" date="2024-06" db="UniProtKB">
        <authorList>
            <consortium name="Ensembl"/>
        </authorList>
    </citation>
    <scope>IDENTIFICATION</scope>
</reference>
<dbReference type="Pfam" id="PF00226">
    <property type="entry name" value="DnaJ"/>
    <property type="match status" value="1"/>
</dbReference>
<dbReference type="InterPro" id="IPR008971">
    <property type="entry name" value="HSP40/DnaJ_pept-bd"/>
</dbReference>
<dbReference type="GO" id="GO:0051082">
    <property type="term" value="F:unfolded protein binding"/>
    <property type="evidence" value="ECO:0007669"/>
    <property type="project" value="InterPro"/>
</dbReference>
<dbReference type="EMBL" id="AEYP01073966">
    <property type="status" value="NOT_ANNOTATED_CDS"/>
    <property type="molecule type" value="Genomic_DNA"/>
</dbReference>
<dbReference type="eggNOG" id="KOG0712">
    <property type="taxonomic scope" value="Eukaryota"/>
</dbReference>
<keyword evidence="6" id="KW-0636">Prenylation</keyword>
<dbReference type="CDD" id="cd10719">
    <property type="entry name" value="DnaJ_zf"/>
    <property type="match status" value="1"/>
</dbReference>
<dbReference type="PANTHER" id="PTHR43888">
    <property type="entry name" value="DNAJ-LIKE-2, ISOFORM A-RELATED"/>
    <property type="match status" value="1"/>
</dbReference>
<keyword evidence="5" id="KW-0143">Chaperone</keyword>
<dbReference type="CDD" id="cd06257">
    <property type="entry name" value="DnaJ"/>
    <property type="match status" value="1"/>
</dbReference>
<dbReference type="Gene3D" id="1.10.287.110">
    <property type="entry name" value="DnaJ domain"/>
    <property type="match status" value="1"/>
</dbReference>
<dbReference type="GO" id="GO:0006457">
    <property type="term" value="P:protein folding"/>
    <property type="evidence" value="ECO:0007669"/>
    <property type="project" value="InterPro"/>
</dbReference>
<dbReference type="PRINTS" id="PR00625">
    <property type="entry name" value="JDOMAIN"/>
</dbReference>
<evidence type="ECO:0000256" key="4">
    <source>
        <dbReference type="ARBA" id="ARBA00022833"/>
    </source>
</evidence>
<evidence type="ECO:0000256" key="5">
    <source>
        <dbReference type="ARBA" id="ARBA00023186"/>
    </source>
</evidence>
<dbReference type="SMART" id="SM00271">
    <property type="entry name" value="DnaJ"/>
    <property type="match status" value="1"/>
</dbReference>
<evidence type="ECO:0000256" key="6">
    <source>
        <dbReference type="ARBA" id="ARBA00023289"/>
    </source>
</evidence>
<dbReference type="Gene3D" id="2.10.230.10">
    <property type="entry name" value="Heat shock protein DnaJ, cysteine-rich domain"/>
    <property type="match status" value="1"/>
</dbReference>
<name>M3Y341_MUSPF</name>
<dbReference type="SUPFAM" id="SSF46565">
    <property type="entry name" value="Chaperone J-domain"/>
    <property type="match status" value="1"/>
</dbReference>
<evidence type="ECO:0000259" key="7">
    <source>
        <dbReference type="PROSITE" id="PS50076"/>
    </source>
</evidence>
<dbReference type="FunFam" id="2.10.230.10:FF:000001">
    <property type="entry name" value="DnaJ subfamily A member 2"/>
    <property type="match status" value="1"/>
</dbReference>
<dbReference type="InterPro" id="IPR002939">
    <property type="entry name" value="DnaJ_C"/>
</dbReference>
<evidence type="ECO:0000256" key="3">
    <source>
        <dbReference type="ARBA" id="ARBA00022771"/>
    </source>
</evidence>
<dbReference type="FunFam" id="2.60.260.20:FF:000003">
    <property type="entry name" value="DnaJ subfamily A member 2"/>
    <property type="match status" value="1"/>
</dbReference>
<dbReference type="PROSITE" id="PS50076">
    <property type="entry name" value="DNAJ_2"/>
    <property type="match status" value="1"/>
</dbReference>
<proteinExistence type="predicted"/>
<dbReference type="InterPro" id="IPR036869">
    <property type="entry name" value="J_dom_sf"/>
</dbReference>
<keyword evidence="6" id="KW-0449">Lipoprotein</keyword>
<organism evidence="8">
    <name type="scientific">Mustela putorius furo</name>
    <name type="common">European domestic ferret</name>
    <name type="synonym">Mustela furo</name>
    <dbReference type="NCBI Taxonomy" id="9669"/>
    <lineage>
        <taxon>Eukaryota</taxon>
        <taxon>Metazoa</taxon>
        <taxon>Chordata</taxon>
        <taxon>Craniata</taxon>
        <taxon>Vertebrata</taxon>
        <taxon>Euteleostomi</taxon>
        <taxon>Mammalia</taxon>
        <taxon>Eutheria</taxon>
        <taxon>Laurasiatheria</taxon>
        <taxon>Carnivora</taxon>
        <taxon>Caniformia</taxon>
        <taxon>Musteloidea</taxon>
        <taxon>Mustelidae</taxon>
        <taxon>Mustelinae</taxon>
        <taxon>Mustela</taxon>
    </lineage>
</organism>